<name>A0ABZ3CSW0_9GAMM</name>
<evidence type="ECO:0000256" key="2">
    <source>
        <dbReference type="ARBA" id="ARBA00022723"/>
    </source>
</evidence>
<dbReference type="Pfam" id="PF13806">
    <property type="entry name" value="Rieske_2"/>
    <property type="match status" value="1"/>
</dbReference>
<dbReference type="EMBL" id="CP151919">
    <property type="protein sequence ID" value="XAD54273.1"/>
    <property type="molecule type" value="Genomic_DNA"/>
</dbReference>
<dbReference type="PROSITE" id="PS51296">
    <property type="entry name" value="RIESKE"/>
    <property type="match status" value="1"/>
</dbReference>
<dbReference type="SUPFAM" id="SSF50022">
    <property type="entry name" value="ISP domain"/>
    <property type="match status" value="1"/>
</dbReference>
<evidence type="ECO:0000256" key="5">
    <source>
        <dbReference type="ARBA" id="ARBA00023014"/>
    </source>
</evidence>
<keyword evidence="9" id="KW-1185">Reference proteome</keyword>
<dbReference type="InterPro" id="IPR017941">
    <property type="entry name" value="Rieske_2Fe-2S"/>
</dbReference>
<keyword evidence="3" id="KW-0560">Oxidoreductase</keyword>
<dbReference type="CDD" id="cd03529">
    <property type="entry name" value="Rieske_NirD"/>
    <property type="match status" value="1"/>
</dbReference>
<dbReference type="InterPro" id="IPR036922">
    <property type="entry name" value="Rieske_2Fe-2S_sf"/>
</dbReference>
<gene>
    <name evidence="8" type="ORF">AAGT95_21020</name>
</gene>
<dbReference type="Proteomes" id="UP001453229">
    <property type="component" value="Chromosome"/>
</dbReference>
<dbReference type="Gene3D" id="2.102.10.10">
    <property type="entry name" value="Rieske [2Fe-2S] iron-sulphur domain"/>
    <property type="match status" value="1"/>
</dbReference>
<dbReference type="PANTHER" id="PTHR40562:SF1">
    <property type="entry name" value="NITRITE REDUCTASE (NADH) SMALL SUBUNIT"/>
    <property type="match status" value="1"/>
</dbReference>
<dbReference type="RefSeq" id="WP_342595021.1">
    <property type="nucleotide sequence ID" value="NZ_CP151919.1"/>
</dbReference>
<sequence>MSGTAIAPGTEARIRLCSRQDLVANSGIVAWHQGHQIAIFLLAHPPGSAGQASPDSSEVAGAPFASPITSDGLYALDNRDPFSGANVIGRGIVGDLGGEPVVASPIYKQHFRLRDGQCLEAPDQRLRCWPVALEGDDVVLLAEAAAGRT</sequence>
<dbReference type="PANTHER" id="PTHR40562">
    <property type="match status" value="1"/>
</dbReference>
<feature type="domain" description="Rieske" evidence="7">
    <location>
        <begin position="39"/>
        <end position="140"/>
    </location>
</feature>
<keyword evidence="1" id="KW-0001">2Fe-2S</keyword>
<reference evidence="8 9" key="1">
    <citation type="submission" date="2024-04" db="EMBL/GenBank/DDBJ databases">
        <title>Salinicola lusitanus LLJ914,a marine bacterium isolated from the Okinawa Trough.</title>
        <authorList>
            <person name="Li J."/>
        </authorList>
    </citation>
    <scope>NUCLEOTIDE SEQUENCE [LARGE SCALE GENOMIC DNA]</scope>
    <source>
        <strain evidence="8 9">LLJ914</strain>
    </source>
</reference>
<accession>A0ABZ3CSW0</accession>
<organism evidence="8 9">
    <name type="scientific">Salinicola lusitanus</name>
    <dbReference type="NCBI Taxonomy" id="1949085"/>
    <lineage>
        <taxon>Bacteria</taxon>
        <taxon>Pseudomonadati</taxon>
        <taxon>Pseudomonadota</taxon>
        <taxon>Gammaproteobacteria</taxon>
        <taxon>Oceanospirillales</taxon>
        <taxon>Halomonadaceae</taxon>
        <taxon>Salinicola</taxon>
    </lineage>
</organism>
<dbReference type="InterPro" id="IPR012748">
    <property type="entry name" value="Rieske-like_NirD"/>
</dbReference>
<protein>
    <submittedName>
        <fullName evidence="8">Nitrite reductase (NAD(P)H) small subunit family protein</fullName>
    </submittedName>
</protein>
<keyword evidence="6" id="KW-0534">Nitrate assimilation</keyword>
<evidence type="ECO:0000259" key="7">
    <source>
        <dbReference type="PROSITE" id="PS51296"/>
    </source>
</evidence>
<dbReference type="PROSITE" id="PS51300">
    <property type="entry name" value="NIRD"/>
    <property type="match status" value="1"/>
</dbReference>
<evidence type="ECO:0000313" key="8">
    <source>
        <dbReference type="EMBL" id="XAD54273.1"/>
    </source>
</evidence>
<keyword evidence="2" id="KW-0479">Metal-binding</keyword>
<evidence type="ECO:0000256" key="4">
    <source>
        <dbReference type="ARBA" id="ARBA00023004"/>
    </source>
</evidence>
<evidence type="ECO:0000256" key="3">
    <source>
        <dbReference type="ARBA" id="ARBA00023002"/>
    </source>
</evidence>
<evidence type="ECO:0000313" key="9">
    <source>
        <dbReference type="Proteomes" id="UP001453229"/>
    </source>
</evidence>
<keyword evidence="4" id="KW-0408">Iron</keyword>
<evidence type="ECO:0000256" key="1">
    <source>
        <dbReference type="ARBA" id="ARBA00022714"/>
    </source>
</evidence>
<keyword evidence="5" id="KW-0411">Iron-sulfur</keyword>
<proteinExistence type="predicted"/>
<evidence type="ECO:0000256" key="6">
    <source>
        <dbReference type="ARBA" id="ARBA00023063"/>
    </source>
</evidence>
<dbReference type="InterPro" id="IPR017881">
    <property type="entry name" value="NirD"/>
</dbReference>